<dbReference type="Proteomes" id="UP001168540">
    <property type="component" value="Unassembled WGS sequence"/>
</dbReference>
<comment type="caution">
    <text evidence="2">The sequence shown here is derived from an EMBL/GenBank/DDBJ whole genome shotgun (WGS) entry which is preliminary data.</text>
</comment>
<keyword evidence="1" id="KW-0472">Membrane</keyword>
<feature type="transmembrane region" description="Helical" evidence="1">
    <location>
        <begin position="24"/>
        <end position="42"/>
    </location>
</feature>
<feature type="transmembrane region" description="Helical" evidence="1">
    <location>
        <begin position="54"/>
        <end position="73"/>
    </location>
</feature>
<protein>
    <recommendedName>
        <fullName evidence="4">Yip1 domain-containing protein</fullName>
    </recommendedName>
</protein>
<sequence>MRALIDDAINLVRLKVAPLEHYQYPFWKLAIALTLLGVIAGAGVPELGSGGGRVLFFVLFTWLETVLFARFIGWWLRQAGWRTPLPLLGLVVACNGLQLLMPLLSWLPDDVAQAISLALSLASLYVLVNALSRVTKVARVRVALGVLAFAPVALGLMMLTLTLSASLGWVNVPSDLLSDTTSSQGASSGADDSAL</sequence>
<name>A0ABT7XJA3_9NEIS</name>
<dbReference type="RefSeq" id="WP_289828334.1">
    <property type="nucleotide sequence ID" value="NZ_JAUEDK010000003.1"/>
</dbReference>
<dbReference type="EMBL" id="JAUEDK010000003">
    <property type="protein sequence ID" value="MDN0073793.1"/>
    <property type="molecule type" value="Genomic_DNA"/>
</dbReference>
<feature type="transmembrane region" description="Helical" evidence="1">
    <location>
        <begin position="85"/>
        <end position="105"/>
    </location>
</feature>
<evidence type="ECO:0000313" key="2">
    <source>
        <dbReference type="EMBL" id="MDN0073793.1"/>
    </source>
</evidence>
<proteinExistence type="predicted"/>
<feature type="transmembrane region" description="Helical" evidence="1">
    <location>
        <begin position="111"/>
        <end position="131"/>
    </location>
</feature>
<feature type="transmembrane region" description="Helical" evidence="1">
    <location>
        <begin position="143"/>
        <end position="170"/>
    </location>
</feature>
<keyword evidence="1" id="KW-0812">Transmembrane</keyword>
<keyword evidence="3" id="KW-1185">Reference proteome</keyword>
<keyword evidence="1" id="KW-1133">Transmembrane helix</keyword>
<evidence type="ECO:0008006" key="4">
    <source>
        <dbReference type="Google" id="ProtNLM"/>
    </source>
</evidence>
<evidence type="ECO:0000313" key="3">
    <source>
        <dbReference type="Proteomes" id="UP001168540"/>
    </source>
</evidence>
<gene>
    <name evidence="2" type="ORF">QU481_02645</name>
</gene>
<organism evidence="2 3">
    <name type="scientific">Crenobacter oryzisoli</name>
    <dbReference type="NCBI Taxonomy" id="3056844"/>
    <lineage>
        <taxon>Bacteria</taxon>
        <taxon>Pseudomonadati</taxon>
        <taxon>Pseudomonadota</taxon>
        <taxon>Betaproteobacteria</taxon>
        <taxon>Neisseriales</taxon>
        <taxon>Neisseriaceae</taxon>
        <taxon>Crenobacter</taxon>
    </lineage>
</organism>
<accession>A0ABT7XJA3</accession>
<reference evidence="2" key="1">
    <citation type="submission" date="2023-06" db="EMBL/GenBank/DDBJ databases">
        <authorList>
            <person name="Zhang S."/>
        </authorList>
    </citation>
    <scope>NUCLEOTIDE SEQUENCE</scope>
    <source>
        <strain evidence="2">SG2303</strain>
    </source>
</reference>
<evidence type="ECO:0000256" key="1">
    <source>
        <dbReference type="SAM" id="Phobius"/>
    </source>
</evidence>